<dbReference type="Pfam" id="PF23069">
    <property type="entry name" value="DUF7042"/>
    <property type="match status" value="1"/>
</dbReference>
<name>A0AA38M195_9CUCU</name>
<dbReference type="InterPro" id="IPR055471">
    <property type="entry name" value="DUF7043"/>
</dbReference>
<gene>
    <name evidence="5" type="ORF">Zmor_003138</name>
</gene>
<dbReference type="PANTHER" id="PTHR22255:SF4">
    <property type="entry name" value="CATION-INDEPENDENT MANNOSE-6-PHOSPHATE RECEPTOR"/>
    <property type="match status" value="1"/>
</dbReference>
<evidence type="ECO:0008006" key="7">
    <source>
        <dbReference type="Google" id="ProtNLM"/>
    </source>
</evidence>
<feature type="domain" description="DUF7044" evidence="3">
    <location>
        <begin position="23"/>
        <end position="126"/>
    </location>
</feature>
<organism evidence="5 6">
    <name type="scientific">Zophobas morio</name>
    <dbReference type="NCBI Taxonomy" id="2755281"/>
    <lineage>
        <taxon>Eukaryota</taxon>
        <taxon>Metazoa</taxon>
        <taxon>Ecdysozoa</taxon>
        <taxon>Arthropoda</taxon>
        <taxon>Hexapoda</taxon>
        <taxon>Insecta</taxon>
        <taxon>Pterygota</taxon>
        <taxon>Neoptera</taxon>
        <taxon>Endopterygota</taxon>
        <taxon>Coleoptera</taxon>
        <taxon>Polyphaga</taxon>
        <taxon>Cucujiformia</taxon>
        <taxon>Tenebrionidae</taxon>
        <taxon>Zophobas</taxon>
    </lineage>
</organism>
<feature type="domain" description="DUF7042" evidence="1">
    <location>
        <begin position="148"/>
        <end position="278"/>
    </location>
</feature>
<dbReference type="InterPro" id="IPR055473">
    <property type="entry name" value="DUF7045"/>
</dbReference>
<accession>A0AA38M195</accession>
<comment type="caution">
    <text evidence="5">The sequence shown here is derived from an EMBL/GenBank/DDBJ whole genome shotgun (WGS) entry which is preliminary data.</text>
</comment>
<evidence type="ECO:0000259" key="2">
    <source>
        <dbReference type="Pfam" id="PF23070"/>
    </source>
</evidence>
<evidence type="ECO:0000259" key="1">
    <source>
        <dbReference type="Pfam" id="PF23069"/>
    </source>
</evidence>
<evidence type="ECO:0000259" key="3">
    <source>
        <dbReference type="Pfam" id="PF23071"/>
    </source>
</evidence>
<protein>
    <recommendedName>
        <fullName evidence="7">Cation-independent mannose-6-phosphate receptor</fullName>
    </recommendedName>
</protein>
<dbReference type="InterPro" id="IPR055470">
    <property type="entry name" value="DUF7042"/>
</dbReference>
<feature type="domain" description="DUF7043" evidence="2">
    <location>
        <begin position="292"/>
        <end position="395"/>
    </location>
</feature>
<sequence length="571" mass="65823">MKYLTSEAKENIVFVPGRASQAVCYFPQQFQGEFVMQTTTNLGTGVQYTTVNVTSTSIPIWGTCHRRKGNNNFILMLNYRETSCIRCLHLKLRSANVLQVFILNQEIISKCYTNEKLAEENCPSEESLANREAAEILLFKRNGYYTRKEYCPIDGKYSITYKNNNPEQSNECTGNDSSMDSCPSGSILNFRLRGCTATPNTFDLRFECMASWKGPNNENYLIFSDNNRQLNGQKPKYRCALYHHEYRTDEIQMALSRDSTCTTDLINSTHGFETFLLTPRAENLWPAEASFGTCSFPKWMHGTWEHVRVDDDTMIYKDHSSFKTYTIKCVGVQEDENKYLVFSRTQCDEERYNCMRIVERSDNILEFQLGSNASTTKDVFVLCSDDNFQDDSWITQGRTDALDTVPTGRCPISGEYVGVIPDGEDLCAKLWSDCDTSELMYYQVSHCKTNEIYEEREYKCLGHWRESDFLYTYTQRRDVAAGTYECFVGVKMSNREIYIKEAGEHCQRHIDPLHYGMQLNKTSLYTCNYTTPRNPPGLRTSTKIPRPTSALPTVKSTTKVWNFGNFLNYYP</sequence>
<proteinExistence type="predicted"/>
<dbReference type="EMBL" id="JALNTZ010000010">
    <property type="protein sequence ID" value="KAJ3639801.1"/>
    <property type="molecule type" value="Genomic_DNA"/>
</dbReference>
<feature type="domain" description="DUF7045" evidence="4">
    <location>
        <begin position="410"/>
        <end position="512"/>
    </location>
</feature>
<dbReference type="Pfam" id="PF23073">
    <property type="entry name" value="DUF7045"/>
    <property type="match status" value="1"/>
</dbReference>
<dbReference type="Pfam" id="PF23070">
    <property type="entry name" value="DUF7043"/>
    <property type="match status" value="1"/>
</dbReference>
<reference evidence="5" key="1">
    <citation type="journal article" date="2023" name="G3 (Bethesda)">
        <title>Whole genome assemblies of Zophobas morio and Tenebrio molitor.</title>
        <authorList>
            <person name="Kaur S."/>
            <person name="Stinson S.A."/>
            <person name="diCenzo G.C."/>
        </authorList>
    </citation>
    <scope>NUCLEOTIDE SEQUENCE</scope>
    <source>
        <strain evidence="5">QUZm001</strain>
    </source>
</reference>
<dbReference type="PANTHER" id="PTHR22255">
    <property type="entry name" value="LP06548P"/>
    <property type="match status" value="1"/>
</dbReference>
<dbReference type="Pfam" id="PF23071">
    <property type="entry name" value="DUF7044"/>
    <property type="match status" value="1"/>
</dbReference>
<evidence type="ECO:0000313" key="6">
    <source>
        <dbReference type="Proteomes" id="UP001168821"/>
    </source>
</evidence>
<dbReference type="AlphaFoldDB" id="A0AA38M195"/>
<dbReference type="InterPro" id="IPR055472">
    <property type="entry name" value="DUF7044"/>
</dbReference>
<evidence type="ECO:0000259" key="4">
    <source>
        <dbReference type="Pfam" id="PF23073"/>
    </source>
</evidence>
<dbReference type="Proteomes" id="UP001168821">
    <property type="component" value="Unassembled WGS sequence"/>
</dbReference>
<evidence type="ECO:0000313" key="5">
    <source>
        <dbReference type="EMBL" id="KAJ3639801.1"/>
    </source>
</evidence>
<keyword evidence="6" id="KW-1185">Reference proteome</keyword>